<dbReference type="RefSeq" id="WP_021296266.1">
    <property type="nucleotide sequence ID" value="NZ_AURB01000125.1"/>
</dbReference>
<dbReference type="OrthoDB" id="2376549at2"/>
<accession>T0C4P4</accession>
<sequence>MKRGPNPEGARKWLFALGGLGVIVVIFSVAVFHIDSGVSVIGYVIGFVCMLLAAMGVFTKRDRNDSEKS</sequence>
<dbReference type="Proteomes" id="UP000829401">
    <property type="component" value="Chromosome"/>
</dbReference>
<dbReference type="STRING" id="1356854.N007_06120"/>
<keyword evidence="2" id="KW-1185">Reference proteome</keyword>
<dbReference type="KEGG" id="aaco:K1I37_18350"/>
<evidence type="ECO:0000313" key="2">
    <source>
        <dbReference type="Proteomes" id="UP000829401"/>
    </source>
</evidence>
<dbReference type="AlphaFoldDB" id="T0C4P4"/>
<name>T0C4P4_ALIAG</name>
<organism evidence="1 2">
    <name type="scientific">Alicyclobacillus acidoterrestris (strain ATCC 49025 / DSM 3922 / CIP 106132 / NCIMB 13137 / GD3B)</name>
    <dbReference type="NCBI Taxonomy" id="1356854"/>
    <lineage>
        <taxon>Bacteria</taxon>
        <taxon>Bacillati</taxon>
        <taxon>Bacillota</taxon>
        <taxon>Bacilli</taxon>
        <taxon>Bacillales</taxon>
        <taxon>Alicyclobacillaceae</taxon>
        <taxon>Alicyclobacillus</taxon>
    </lineage>
</organism>
<accession>A0A9E6ZN21</accession>
<protein>
    <submittedName>
        <fullName evidence="1">Uncharacterized protein</fullName>
    </submittedName>
</protein>
<proteinExistence type="predicted"/>
<dbReference type="EMBL" id="CP080467">
    <property type="protein sequence ID" value="UNO48599.1"/>
    <property type="molecule type" value="Genomic_DNA"/>
</dbReference>
<evidence type="ECO:0000313" key="1">
    <source>
        <dbReference type="EMBL" id="UNO48599.1"/>
    </source>
</evidence>
<gene>
    <name evidence="1" type="ORF">K1I37_18350</name>
</gene>
<reference evidence="2" key="1">
    <citation type="journal article" date="2022" name="G3 (Bethesda)">
        <title>Unveiling the complete genome sequence of Alicyclobacillus acidoterrestris DSM 3922T, a taint-producing strain.</title>
        <authorList>
            <person name="Leonardo I.C."/>
            <person name="Barreto Crespo M.T."/>
            <person name="Gaspar F.B."/>
        </authorList>
    </citation>
    <scope>NUCLEOTIDE SEQUENCE [LARGE SCALE GENOMIC DNA]</scope>
    <source>
        <strain evidence="2">DSM 3922</strain>
    </source>
</reference>